<dbReference type="GO" id="GO:0051014">
    <property type="term" value="P:actin filament severing"/>
    <property type="evidence" value="ECO:0007669"/>
    <property type="project" value="TreeGrafter"/>
</dbReference>
<organism evidence="3 4">
    <name type="scientific">Cimex lectularius</name>
    <name type="common">Bed bug</name>
    <name type="synonym">Acanthia lectularia</name>
    <dbReference type="NCBI Taxonomy" id="79782"/>
    <lineage>
        <taxon>Eukaryota</taxon>
        <taxon>Metazoa</taxon>
        <taxon>Ecdysozoa</taxon>
        <taxon>Arthropoda</taxon>
        <taxon>Hexapoda</taxon>
        <taxon>Insecta</taxon>
        <taxon>Pterygota</taxon>
        <taxon>Neoptera</taxon>
        <taxon>Paraneoptera</taxon>
        <taxon>Hemiptera</taxon>
        <taxon>Heteroptera</taxon>
        <taxon>Panheteroptera</taxon>
        <taxon>Cimicomorpha</taxon>
        <taxon>Cimicidae</taxon>
        <taxon>Cimex</taxon>
    </lineage>
</organism>
<dbReference type="Pfam" id="PF02209">
    <property type="entry name" value="VHP"/>
    <property type="match status" value="1"/>
</dbReference>
<dbReference type="EnsemblMetazoa" id="XM_024228269.1">
    <property type="protein sequence ID" value="XP_024084037.1"/>
    <property type="gene ID" value="LOC106663075"/>
</dbReference>
<name>A0A8I6SKJ1_CIMLE</name>
<reference evidence="3" key="1">
    <citation type="submission" date="2022-01" db="UniProtKB">
        <authorList>
            <consortium name="EnsemblMetazoa"/>
        </authorList>
    </citation>
    <scope>IDENTIFICATION</scope>
</reference>
<dbReference type="GeneID" id="106663075"/>
<dbReference type="RefSeq" id="XP_024084037.1">
    <property type="nucleotide sequence ID" value="XM_024228269.1"/>
</dbReference>
<dbReference type="Proteomes" id="UP000494040">
    <property type="component" value="Unassembled WGS sequence"/>
</dbReference>
<feature type="compositionally biased region" description="Low complexity" evidence="1">
    <location>
        <begin position="34"/>
        <end position="48"/>
    </location>
</feature>
<dbReference type="PROSITE" id="PS51089">
    <property type="entry name" value="HP"/>
    <property type="match status" value="1"/>
</dbReference>
<dbReference type="OrthoDB" id="28894at2759"/>
<dbReference type="GO" id="GO:0005737">
    <property type="term" value="C:cytoplasm"/>
    <property type="evidence" value="ECO:0007669"/>
    <property type="project" value="TreeGrafter"/>
</dbReference>
<feature type="compositionally biased region" description="Basic and acidic residues" evidence="1">
    <location>
        <begin position="189"/>
        <end position="199"/>
    </location>
</feature>
<dbReference type="PANTHER" id="PTHR11977">
    <property type="entry name" value="VILLIN"/>
    <property type="match status" value="1"/>
</dbReference>
<accession>A0A8I6SKJ1</accession>
<feature type="region of interest" description="Disordered" evidence="1">
    <location>
        <begin position="189"/>
        <end position="262"/>
    </location>
</feature>
<evidence type="ECO:0000259" key="2">
    <source>
        <dbReference type="PROSITE" id="PS51089"/>
    </source>
</evidence>
<feature type="compositionally biased region" description="Basic and acidic residues" evidence="1">
    <location>
        <begin position="504"/>
        <end position="513"/>
    </location>
</feature>
<keyword evidence="4" id="KW-1185">Reference proteome</keyword>
<dbReference type="SMART" id="SM00153">
    <property type="entry name" value="VHP"/>
    <property type="match status" value="1"/>
</dbReference>
<dbReference type="GO" id="GO:0051015">
    <property type="term" value="F:actin filament binding"/>
    <property type="evidence" value="ECO:0007669"/>
    <property type="project" value="InterPro"/>
</dbReference>
<dbReference type="InterPro" id="IPR036886">
    <property type="entry name" value="Villin_headpiece_dom_sf"/>
</dbReference>
<dbReference type="PANTHER" id="PTHR11977:SF45">
    <property type="entry name" value="SUPERVILLIN"/>
    <property type="match status" value="1"/>
</dbReference>
<dbReference type="GO" id="GO:0015629">
    <property type="term" value="C:actin cytoskeleton"/>
    <property type="evidence" value="ECO:0007669"/>
    <property type="project" value="TreeGrafter"/>
</dbReference>
<evidence type="ECO:0000313" key="4">
    <source>
        <dbReference type="Proteomes" id="UP000494040"/>
    </source>
</evidence>
<feature type="domain" description="HP" evidence="2">
    <location>
        <begin position="1593"/>
        <end position="1656"/>
    </location>
</feature>
<dbReference type="InterPro" id="IPR003128">
    <property type="entry name" value="Villin_headpiece"/>
</dbReference>
<dbReference type="SMART" id="SM00262">
    <property type="entry name" value="GEL"/>
    <property type="match status" value="3"/>
</dbReference>
<feature type="region of interest" description="Disordered" evidence="1">
    <location>
        <begin position="19"/>
        <end position="109"/>
    </location>
</feature>
<sequence length="1656" mass="185766">MVTIDGIDLLCEATRRKMVSPNLAGVCSPRPKKPTTTQPPSSSPIPRSAQLVKRQIASRNDRGLTPDSDPSPNNGKEQPLRLASLILSKSTPTSPAKHPSILKKSSLDESISNPVSILKRKTSHEEQAARCSSPLRFSPNVVERKGRGILKKHRSLDDPQVSRISPELVSLQDVEDHRPILKGQQRRCSLDEVVKRTDSPEPQGILKRKASREEVENCAAEPQGILKKKSSITDEPILESLDSPRPILKKKSSSEEEEQIAPVRPILKTWRKSLGDSELTPDFKRGDEVRPILKHPDVVMRNKKISQEKVVSLDLNLFRRSLPCGDEGKWLSVAERVNGLESFMSFIRSERPSSVELCCRMDEPEESSGKGLVRSGSVSERATIFSQLEQQEKMAAEAVRTKRNMRGPRSRGKIDGGRFSTQPVTFDEVEQAKRNNDPDCDEDPSRLTLAERVALFSKRGEDGGAQKAAQPLPPAMPKRLISHSMSGVLVEGLMKNLAHKDSGTKRLDLRPCQDADTEESATSSDTDLDEDEGKENRDVVRGILRKRKEDMSSEEASSGGKEILEMLNNNQNSGLKKSNSSAGSMLGEVTALRRCATQPIPRDEVDDLPKTTIAERLAALRKNGDNNWLKRITKPAADEEIICKPPSGGANRVSELMGQLDTASQGWKARVGLQDAMQFTVAGKMSADMQLPPAPKLGPANRKPRPVVFTKNGVSNLASASTPSVPESLTALMKRSISMPEDGEEEPAPCIQVPEPYDNNFSSFFVNADLSSLTSGCSSDLDVDFEEIAQTSHLLIQRRNVRVQRKHKSANPLRALAARTDLKSEYIEVKTGVADREIRRMNIEKLSRKSGMAVEALAGLASKEDLSAISLRKSIEPSPSVKQWCHPILLRVKGRRRPLTSVVRPHYTTINQGDSFILVTQSKVFHWIGEYSNVIEKSRGGDIALHIQTKKDLGCIYASAVSILDGSIFTEKHREFWKLLFLPDEMMGTYKGENAGHPGEDEVYEKAIAETFMVYSLSEERLLPVETYWGCCPKISVLDPAKILVFDFGSEVYLWAGKNASMKQRQQGNLLAQQLFKTGYHNNTSWQSTSITWLDDEMQLESRPDWSIITKVTQHMEPIIFKEKFVDWPDFTRVIKTKDGKGEDKHVDGSVNVHPCDYKAMLDWSIPYPDLILEGSHLGRGRRYYDEERRLNYEVTTKEVTVWQIHGTSKMPLEKSSLGNFLEGESYVIKWNYSISSCARELSGLPSRHVDLGRDRVAHIVWHGRKAPVLEQGTAALLTSLGVSSDEHEHGPILTVAQDTESPAFISFFPGPVVFHSPQHSRDDERLYLITGEADEECMLEEVPLSEDHLRSRASLWLLNITTGKSYLWHGAKSPEDKRKIAFRAVSYLRKNNPKEFGVNDALITIKEIEEGEEPLEFLGGLCQINRESYYSLIDIKADCDWTPRLYHLSSLLGNFTACPVIPPRHHPEFVTPYPYRKRDLYSTSQPSILLLDVGEELWLWCGWWEGELDARGTAWARHQAERKAGMTTALQYWSGRGKNPSSAFIVHAGLEPAKFKSYFSIWEDDYPEAREFNLEEGHKDGEAKRVQDELAELEVKCYPVSELTTHPLPGGVDPTRLECYLDPIDFKKLLGVTKEEFDELPVWKRTNLKKMACLF</sequence>
<dbReference type="InterPro" id="IPR029006">
    <property type="entry name" value="ADF-H/Gelsolin-like_dom_sf"/>
</dbReference>
<dbReference type="Gene3D" id="3.40.20.10">
    <property type="entry name" value="Severin"/>
    <property type="match status" value="5"/>
</dbReference>
<dbReference type="InterPro" id="IPR007122">
    <property type="entry name" value="Villin/Gelsolin"/>
</dbReference>
<dbReference type="GO" id="GO:0051016">
    <property type="term" value="P:barbed-end actin filament capping"/>
    <property type="evidence" value="ECO:0007669"/>
    <property type="project" value="TreeGrafter"/>
</dbReference>
<feature type="compositionally biased region" description="Basic residues" evidence="1">
    <location>
        <begin position="401"/>
        <end position="411"/>
    </location>
</feature>
<protein>
    <recommendedName>
        <fullName evidence="2">HP domain-containing protein</fullName>
    </recommendedName>
</protein>
<dbReference type="SUPFAM" id="SSF55753">
    <property type="entry name" value="Actin depolymerizing proteins"/>
    <property type="match status" value="5"/>
</dbReference>
<dbReference type="SUPFAM" id="SSF47050">
    <property type="entry name" value="VHP, Villin headpiece domain"/>
    <property type="match status" value="1"/>
</dbReference>
<evidence type="ECO:0000313" key="3">
    <source>
        <dbReference type="EnsemblMetazoa" id="XP_024084037.1"/>
    </source>
</evidence>
<feature type="region of interest" description="Disordered" evidence="1">
    <location>
        <begin position="398"/>
        <end position="444"/>
    </location>
</feature>
<feature type="region of interest" description="Disordered" evidence="1">
    <location>
        <begin position="504"/>
        <end position="536"/>
    </location>
</feature>
<proteinExistence type="predicted"/>
<evidence type="ECO:0000256" key="1">
    <source>
        <dbReference type="SAM" id="MobiDB-lite"/>
    </source>
</evidence>
<dbReference type="GO" id="GO:0005546">
    <property type="term" value="F:phosphatidylinositol-4,5-bisphosphate binding"/>
    <property type="evidence" value="ECO:0007669"/>
    <property type="project" value="TreeGrafter"/>
</dbReference>
<dbReference type="GO" id="GO:0008154">
    <property type="term" value="P:actin polymerization or depolymerization"/>
    <property type="evidence" value="ECO:0007669"/>
    <property type="project" value="TreeGrafter"/>
</dbReference>
<dbReference type="Gene3D" id="1.10.950.10">
    <property type="entry name" value="Villin headpiece domain"/>
    <property type="match status" value="1"/>
</dbReference>